<gene>
    <name evidence="3" type="ORF">DB88DRAFT_493130</name>
</gene>
<keyword evidence="4" id="KW-1185">Reference proteome</keyword>
<dbReference type="PRINTS" id="PR00080">
    <property type="entry name" value="SDRFAMILY"/>
</dbReference>
<dbReference type="EMBL" id="JAODAN010000007">
    <property type="protein sequence ID" value="KAK1922914.1"/>
    <property type="molecule type" value="Genomic_DNA"/>
</dbReference>
<dbReference type="Pfam" id="PF00106">
    <property type="entry name" value="adh_short"/>
    <property type="match status" value="1"/>
</dbReference>
<comment type="caution">
    <text evidence="3">The sequence shown here is derived from an EMBL/GenBank/DDBJ whole genome shotgun (WGS) entry which is preliminary data.</text>
</comment>
<dbReference type="SUPFAM" id="SSF51735">
    <property type="entry name" value="NAD(P)-binding Rossmann-fold domains"/>
    <property type="match status" value="1"/>
</dbReference>
<evidence type="ECO:0000256" key="1">
    <source>
        <dbReference type="ARBA" id="ARBA00006484"/>
    </source>
</evidence>
<dbReference type="Gene3D" id="3.40.50.720">
    <property type="entry name" value="NAD(P)-binding Rossmann-like Domain"/>
    <property type="match status" value="1"/>
</dbReference>
<organism evidence="3 4">
    <name type="scientific">Papiliotrema laurentii</name>
    <name type="common">Cryptococcus laurentii</name>
    <dbReference type="NCBI Taxonomy" id="5418"/>
    <lineage>
        <taxon>Eukaryota</taxon>
        <taxon>Fungi</taxon>
        <taxon>Dikarya</taxon>
        <taxon>Basidiomycota</taxon>
        <taxon>Agaricomycotina</taxon>
        <taxon>Tremellomycetes</taxon>
        <taxon>Tremellales</taxon>
        <taxon>Rhynchogastremaceae</taxon>
        <taxon>Papiliotrema</taxon>
    </lineage>
</organism>
<evidence type="ECO:0008006" key="5">
    <source>
        <dbReference type="Google" id="ProtNLM"/>
    </source>
</evidence>
<dbReference type="GO" id="GO:0005737">
    <property type="term" value="C:cytoplasm"/>
    <property type="evidence" value="ECO:0007669"/>
    <property type="project" value="TreeGrafter"/>
</dbReference>
<dbReference type="InterPro" id="IPR051468">
    <property type="entry name" value="Fungal_SecMetab_SDRs"/>
</dbReference>
<dbReference type="InterPro" id="IPR002347">
    <property type="entry name" value="SDR_fam"/>
</dbReference>
<dbReference type="PANTHER" id="PTHR43544:SF12">
    <property type="entry name" value="NAD(P)-BINDING ROSSMANN-FOLD SUPERFAMILY PROTEIN"/>
    <property type="match status" value="1"/>
</dbReference>
<dbReference type="GO" id="GO:0016491">
    <property type="term" value="F:oxidoreductase activity"/>
    <property type="evidence" value="ECO:0007669"/>
    <property type="project" value="TreeGrafter"/>
</dbReference>
<sequence>MSTALITSGSRGIGLALVRQLLARPVTKYPLILVTSRTAGGDELEPVVAANATRVKRLVLPDVGNVEQVKAMVSHLKTLAPKGVNILINNAARVGPPARLPSLSGTIELREQLNTNAFGPALVVSTLWSSNLLRAPPNAPPKGINFPPPNVSPHGHSGPREEWGYEFEQARAPTSAPHYEPTGDIPNVPIVVNLWSTQGSLKWTGELWEGGSTRDDLIFHPVYAASKAALSGVSMQLAREMRVSHEVYGRRLGGC</sequence>
<dbReference type="PANTHER" id="PTHR43544">
    <property type="entry name" value="SHORT-CHAIN DEHYDROGENASE/REDUCTASE"/>
    <property type="match status" value="1"/>
</dbReference>
<name>A0AAD9CY59_PAPLA</name>
<reference evidence="3" key="1">
    <citation type="submission" date="2023-02" db="EMBL/GenBank/DDBJ databases">
        <title>Identification and recombinant expression of a fungal hydrolase from Papiliotrema laurentii that hydrolyzes apple cutin and clears colloidal polyester polyurethane.</title>
        <authorList>
            <consortium name="DOE Joint Genome Institute"/>
            <person name="Roman V.A."/>
            <person name="Bojanowski C."/>
            <person name="Crable B.R."/>
            <person name="Wagner D.N."/>
            <person name="Hung C.S."/>
            <person name="Nadeau L.J."/>
            <person name="Schratz L."/>
            <person name="Haridas S."/>
            <person name="Pangilinan J."/>
            <person name="Lipzen A."/>
            <person name="Na H."/>
            <person name="Yan M."/>
            <person name="Ng V."/>
            <person name="Grigoriev I.V."/>
            <person name="Spatafora J.W."/>
            <person name="Barlow D."/>
            <person name="Biffinger J."/>
            <person name="Kelley-Loughnane N."/>
            <person name="Varaljay V.A."/>
            <person name="Crookes-Goodson W.J."/>
        </authorList>
    </citation>
    <scope>NUCLEOTIDE SEQUENCE</scope>
    <source>
        <strain evidence="3">5307AH</strain>
    </source>
</reference>
<dbReference type="Proteomes" id="UP001182556">
    <property type="component" value="Unassembled WGS sequence"/>
</dbReference>
<protein>
    <recommendedName>
        <fullName evidence="5">NAD(P)-binding protein</fullName>
    </recommendedName>
</protein>
<dbReference type="AlphaFoldDB" id="A0AAD9CY59"/>
<dbReference type="PRINTS" id="PR00081">
    <property type="entry name" value="GDHRDH"/>
</dbReference>
<evidence type="ECO:0000256" key="2">
    <source>
        <dbReference type="RuleBase" id="RU000363"/>
    </source>
</evidence>
<proteinExistence type="inferred from homology"/>
<comment type="similarity">
    <text evidence="1 2">Belongs to the short-chain dehydrogenases/reductases (SDR) family.</text>
</comment>
<evidence type="ECO:0000313" key="3">
    <source>
        <dbReference type="EMBL" id="KAK1922914.1"/>
    </source>
</evidence>
<evidence type="ECO:0000313" key="4">
    <source>
        <dbReference type="Proteomes" id="UP001182556"/>
    </source>
</evidence>
<accession>A0AAD9CY59</accession>
<dbReference type="InterPro" id="IPR036291">
    <property type="entry name" value="NAD(P)-bd_dom_sf"/>
</dbReference>